<comment type="caution">
    <text evidence="1">The sequence shown here is derived from an EMBL/GenBank/DDBJ whole genome shotgun (WGS) entry which is preliminary data.</text>
</comment>
<sequence>MNVHHLSRPAAIIKHRDVPTKTVDVGGTKFAYRELGPTSGVPVIFLTHSSPSSTWSAPR</sequence>
<keyword evidence="2" id="KW-1185">Reference proteome</keyword>
<dbReference type="SUPFAM" id="SSF53474">
    <property type="entry name" value="alpha/beta-Hydrolases"/>
    <property type="match status" value="1"/>
</dbReference>
<dbReference type="EMBL" id="CAKXZS010000022">
    <property type="protein sequence ID" value="CAH2401166.1"/>
    <property type="molecule type" value="Genomic_DNA"/>
</dbReference>
<gene>
    <name evidence="1" type="ORF">MES4922_290090</name>
</gene>
<dbReference type="Proteomes" id="UP001152604">
    <property type="component" value="Unassembled WGS sequence"/>
</dbReference>
<protein>
    <recommendedName>
        <fullName evidence="3">Alpha/beta hydrolase</fullName>
    </recommendedName>
</protein>
<dbReference type="RefSeq" id="WP_254025750.1">
    <property type="nucleotide sequence ID" value="NZ_CAKXZS010000022.1"/>
</dbReference>
<reference evidence="1" key="1">
    <citation type="submission" date="2022-03" db="EMBL/GenBank/DDBJ databases">
        <authorList>
            <person name="Brunel B."/>
        </authorList>
    </citation>
    <scope>NUCLEOTIDE SEQUENCE</scope>
    <source>
        <strain evidence="1">STM4922sample</strain>
    </source>
</reference>
<evidence type="ECO:0000313" key="1">
    <source>
        <dbReference type="EMBL" id="CAH2401166.1"/>
    </source>
</evidence>
<accession>A0ABN8JUP9</accession>
<proteinExistence type="predicted"/>
<evidence type="ECO:0000313" key="2">
    <source>
        <dbReference type="Proteomes" id="UP001152604"/>
    </source>
</evidence>
<name>A0ABN8JUP9_9HYPH</name>
<dbReference type="InterPro" id="IPR029058">
    <property type="entry name" value="AB_hydrolase_fold"/>
</dbReference>
<evidence type="ECO:0008006" key="3">
    <source>
        <dbReference type="Google" id="ProtNLM"/>
    </source>
</evidence>
<organism evidence="1 2">
    <name type="scientific">Mesorhizobium ventifaucium</name>
    <dbReference type="NCBI Taxonomy" id="666020"/>
    <lineage>
        <taxon>Bacteria</taxon>
        <taxon>Pseudomonadati</taxon>
        <taxon>Pseudomonadota</taxon>
        <taxon>Alphaproteobacteria</taxon>
        <taxon>Hyphomicrobiales</taxon>
        <taxon>Phyllobacteriaceae</taxon>
        <taxon>Mesorhizobium</taxon>
    </lineage>
</organism>